<evidence type="ECO:0000259" key="11">
    <source>
        <dbReference type="Pfam" id="PF00127"/>
    </source>
</evidence>
<keyword evidence="8" id="KW-0186">Copper</keyword>
<evidence type="ECO:0000256" key="4">
    <source>
        <dbReference type="ARBA" id="ARBA00022448"/>
    </source>
</evidence>
<evidence type="ECO:0000256" key="5">
    <source>
        <dbReference type="ARBA" id="ARBA00022723"/>
    </source>
</evidence>
<dbReference type="Pfam" id="PF00127">
    <property type="entry name" value="Copper-bind"/>
    <property type="match status" value="1"/>
</dbReference>
<evidence type="ECO:0000313" key="12">
    <source>
        <dbReference type="EMBL" id="SMP35495.1"/>
    </source>
</evidence>
<sequence>MPLIIDRRTILASMAAIAATGVAGPAFAEGATHTVQMLNKDPDDRKKRNVFLPLIQVAEPGDTVVFTSVDKGHNSEIIKGMIPDGAEAWKGRISKDLSVTLTQPGVYGYRCTPHAALGMVGLIIVKGDGMMDNVEEAKAVKHRGKAKAVFEEIWAQVDSGNLLA</sequence>
<dbReference type="InterPro" id="IPR002386">
    <property type="entry name" value="Amicyanin/Pseudoazurin"/>
</dbReference>
<organism evidence="12 13">
    <name type="scientific">Roseibium denhamense</name>
    <dbReference type="NCBI Taxonomy" id="76305"/>
    <lineage>
        <taxon>Bacteria</taxon>
        <taxon>Pseudomonadati</taxon>
        <taxon>Pseudomonadota</taxon>
        <taxon>Alphaproteobacteria</taxon>
        <taxon>Hyphomicrobiales</taxon>
        <taxon>Stappiaceae</taxon>
        <taxon>Roseibium</taxon>
    </lineage>
</organism>
<protein>
    <recommendedName>
        <fullName evidence="3 9">Pseudoazurin</fullName>
    </recommendedName>
</protein>
<comment type="subcellular location">
    <subcellularLocation>
        <location evidence="2">Periplasm</location>
    </subcellularLocation>
</comment>
<comment type="cofactor">
    <cofactor evidence="1">
        <name>Cu cation</name>
        <dbReference type="ChEBI" id="CHEBI:23378"/>
    </cofactor>
</comment>
<evidence type="ECO:0000256" key="10">
    <source>
        <dbReference type="SAM" id="SignalP"/>
    </source>
</evidence>
<gene>
    <name evidence="12" type="ORF">SAMN06265374_4032</name>
</gene>
<evidence type="ECO:0000256" key="9">
    <source>
        <dbReference type="NCBIfam" id="TIGR02375"/>
    </source>
</evidence>
<dbReference type="PRINTS" id="PR00155">
    <property type="entry name" value="AMICYANIN"/>
</dbReference>
<evidence type="ECO:0000256" key="1">
    <source>
        <dbReference type="ARBA" id="ARBA00001935"/>
    </source>
</evidence>
<reference evidence="12 13" key="1">
    <citation type="submission" date="2017-05" db="EMBL/GenBank/DDBJ databases">
        <authorList>
            <person name="Varghese N."/>
            <person name="Submissions S."/>
        </authorList>
    </citation>
    <scope>NUCLEOTIDE SEQUENCE [LARGE SCALE GENOMIC DNA]</scope>
    <source>
        <strain evidence="12 13">DSM 15949</strain>
    </source>
</reference>
<keyword evidence="13" id="KW-1185">Reference proteome</keyword>
<dbReference type="RefSeq" id="WP_155191049.1">
    <property type="nucleotide sequence ID" value="NZ_BAAAEA010000002.1"/>
</dbReference>
<dbReference type="InterPro" id="IPR012745">
    <property type="entry name" value="Pseudoazurin"/>
</dbReference>
<dbReference type="NCBIfam" id="TIGR02375">
    <property type="entry name" value="pseudoazurin"/>
    <property type="match status" value="1"/>
</dbReference>
<dbReference type="SUPFAM" id="SSF49503">
    <property type="entry name" value="Cupredoxins"/>
    <property type="match status" value="1"/>
</dbReference>
<evidence type="ECO:0000256" key="3">
    <source>
        <dbReference type="ARBA" id="ARBA00016984"/>
    </source>
</evidence>
<name>A0ABY1PL24_9HYPH</name>
<dbReference type="PROSITE" id="PS51318">
    <property type="entry name" value="TAT"/>
    <property type="match status" value="1"/>
</dbReference>
<evidence type="ECO:0000313" key="13">
    <source>
        <dbReference type="Proteomes" id="UP001157914"/>
    </source>
</evidence>
<keyword evidence="10" id="KW-0732">Signal</keyword>
<dbReference type="EMBL" id="FXTT01000006">
    <property type="protein sequence ID" value="SMP35495.1"/>
    <property type="molecule type" value="Genomic_DNA"/>
</dbReference>
<evidence type="ECO:0000256" key="2">
    <source>
        <dbReference type="ARBA" id="ARBA00004418"/>
    </source>
</evidence>
<dbReference type="PROSITE" id="PS00196">
    <property type="entry name" value="COPPER_BLUE"/>
    <property type="match status" value="1"/>
</dbReference>
<dbReference type="CDD" id="cd04218">
    <property type="entry name" value="Pseudoazurin"/>
    <property type="match status" value="1"/>
</dbReference>
<keyword evidence="4" id="KW-0813">Transport</keyword>
<evidence type="ECO:0000256" key="8">
    <source>
        <dbReference type="ARBA" id="ARBA00023008"/>
    </source>
</evidence>
<dbReference type="Gene3D" id="2.60.40.420">
    <property type="entry name" value="Cupredoxins - blue copper proteins"/>
    <property type="match status" value="1"/>
</dbReference>
<keyword evidence="7" id="KW-0249">Electron transport</keyword>
<dbReference type="PRINTS" id="PR00156">
    <property type="entry name" value="COPPERBLUE"/>
</dbReference>
<keyword evidence="5" id="KW-0479">Metal-binding</keyword>
<feature type="domain" description="Blue (type 1) copper" evidence="11">
    <location>
        <begin position="58"/>
        <end position="126"/>
    </location>
</feature>
<dbReference type="InterPro" id="IPR008972">
    <property type="entry name" value="Cupredoxin"/>
</dbReference>
<evidence type="ECO:0000256" key="7">
    <source>
        <dbReference type="ARBA" id="ARBA00022982"/>
    </source>
</evidence>
<evidence type="ECO:0000256" key="6">
    <source>
        <dbReference type="ARBA" id="ARBA00022764"/>
    </source>
</evidence>
<keyword evidence="6" id="KW-0574">Periplasm</keyword>
<dbReference type="InterPro" id="IPR001235">
    <property type="entry name" value="Copper_blue_Plastocyanin"/>
</dbReference>
<dbReference type="Proteomes" id="UP001157914">
    <property type="component" value="Unassembled WGS sequence"/>
</dbReference>
<dbReference type="InterPro" id="IPR028871">
    <property type="entry name" value="BlueCu_1_BS"/>
</dbReference>
<feature type="signal peptide" evidence="10">
    <location>
        <begin position="1"/>
        <end position="28"/>
    </location>
</feature>
<dbReference type="InterPro" id="IPR000923">
    <property type="entry name" value="BlueCu_1"/>
</dbReference>
<proteinExistence type="predicted"/>
<accession>A0ABY1PL24</accession>
<comment type="caution">
    <text evidence="12">The sequence shown here is derived from an EMBL/GenBank/DDBJ whole genome shotgun (WGS) entry which is preliminary data.</text>
</comment>
<feature type="chain" id="PRO_5047192886" description="Pseudoazurin" evidence="10">
    <location>
        <begin position="29"/>
        <end position="164"/>
    </location>
</feature>
<dbReference type="InterPro" id="IPR006311">
    <property type="entry name" value="TAT_signal"/>
</dbReference>